<dbReference type="EMBL" id="CAJOBA010063982">
    <property type="protein sequence ID" value="CAF4349103.1"/>
    <property type="molecule type" value="Genomic_DNA"/>
</dbReference>
<gene>
    <name evidence="2" type="ORF">OVA965_LOCUS39649</name>
    <name evidence="3" type="ORF">TMI583_LOCUS40983</name>
</gene>
<feature type="non-terminal residue" evidence="2">
    <location>
        <position position="1"/>
    </location>
</feature>
<accession>A0A8S2FUH1</accession>
<name>A0A8S2FUH1_9BILA</name>
<dbReference type="EMBL" id="CAJNOK010041420">
    <property type="protein sequence ID" value="CAF1557879.1"/>
    <property type="molecule type" value="Genomic_DNA"/>
</dbReference>
<organism evidence="2 4">
    <name type="scientific">Didymodactylos carnosus</name>
    <dbReference type="NCBI Taxonomy" id="1234261"/>
    <lineage>
        <taxon>Eukaryota</taxon>
        <taxon>Metazoa</taxon>
        <taxon>Spiralia</taxon>
        <taxon>Gnathifera</taxon>
        <taxon>Rotifera</taxon>
        <taxon>Eurotatoria</taxon>
        <taxon>Bdelloidea</taxon>
        <taxon>Philodinida</taxon>
        <taxon>Philodinidae</taxon>
        <taxon>Didymodactylos</taxon>
    </lineage>
</organism>
<dbReference type="InterPro" id="IPR036770">
    <property type="entry name" value="Ankyrin_rpt-contain_sf"/>
</dbReference>
<dbReference type="Gene3D" id="1.25.40.20">
    <property type="entry name" value="Ankyrin repeat-containing domain"/>
    <property type="match status" value="1"/>
</dbReference>
<evidence type="ECO:0000313" key="2">
    <source>
        <dbReference type="EMBL" id="CAF1557879.1"/>
    </source>
</evidence>
<dbReference type="AlphaFoldDB" id="A0A8S2FUH1"/>
<evidence type="ECO:0000313" key="3">
    <source>
        <dbReference type="EMBL" id="CAF4349103.1"/>
    </source>
</evidence>
<evidence type="ECO:0000313" key="4">
    <source>
        <dbReference type="Proteomes" id="UP000677228"/>
    </source>
</evidence>
<evidence type="ECO:0000256" key="1">
    <source>
        <dbReference type="SAM" id="MobiDB-lite"/>
    </source>
</evidence>
<comment type="caution">
    <text evidence="2">The sequence shown here is derived from an EMBL/GenBank/DDBJ whole genome shotgun (WGS) entry which is preliminary data.</text>
</comment>
<protein>
    <submittedName>
        <fullName evidence="2">Uncharacterized protein</fullName>
    </submittedName>
</protein>
<dbReference type="Proteomes" id="UP000682733">
    <property type="component" value="Unassembled WGS sequence"/>
</dbReference>
<feature type="region of interest" description="Disordered" evidence="1">
    <location>
        <begin position="62"/>
        <end position="83"/>
    </location>
</feature>
<sequence>MFDDGYNEFDWCPLDLAIMLNNVPMIKLLIQYGAKESEKIQPEDRRYRSVCCILEKLDNEPTSRKNSRLTVEDTQRKSREKRRNMYIQMKENYEQS</sequence>
<proteinExistence type="predicted"/>
<reference evidence="2" key="1">
    <citation type="submission" date="2021-02" db="EMBL/GenBank/DDBJ databases">
        <authorList>
            <person name="Nowell W R."/>
        </authorList>
    </citation>
    <scope>NUCLEOTIDE SEQUENCE</scope>
</reference>
<dbReference type="Proteomes" id="UP000677228">
    <property type="component" value="Unassembled WGS sequence"/>
</dbReference>